<dbReference type="Proteomes" id="UP000095283">
    <property type="component" value="Unplaced"/>
</dbReference>
<dbReference type="CDD" id="cd15851">
    <property type="entry name" value="SNARE_Syntaxin6"/>
    <property type="match status" value="1"/>
</dbReference>
<dbReference type="PROSITE" id="PS50192">
    <property type="entry name" value="T_SNARE"/>
    <property type="match status" value="1"/>
</dbReference>
<name>A0A1I7XVH2_HETBA</name>
<proteinExistence type="predicted"/>
<dbReference type="SUPFAM" id="SSF58038">
    <property type="entry name" value="SNARE fusion complex"/>
    <property type="match status" value="1"/>
</dbReference>
<dbReference type="WBParaSite" id="Hba_21543">
    <property type="protein sequence ID" value="Hba_21543"/>
    <property type="gene ID" value="Hba_21543"/>
</dbReference>
<evidence type="ECO:0000313" key="2">
    <source>
        <dbReference type="Proteomes" id="UP000095283"/>
    </source>
</evidence>
<feature type="domain" description="T-SNARE coiled-coil homology" evidence="1">
    <location>
        <begin position="36"/>
        <end position="75"/>
    </location>
</feature>
<dbReference type="AlphaFoldDB" id="A0A1I7XVH2"/>
<dbReference type="Gene3D" id="1.20.5.110">
    <property type="match status" value="2"/>
</dbReference>
<accession>A0A1I7XVH2</accession>
<organism evidence="2 3">
    <name type="scientific">Heterorhabditis bacteriophora</name>
    <name type="common">Entomopathogenic nematode worm</name>
    <dbReference type="NCBI Taxonomy" id="37862"/>
    <lineage>
        <taxon>Eukaryota</taxon>
        <taxon>Metazoa</taxon>
        <taxon>Ecdysozoa</taxon>
        <taxon>Nematoda</taxon>
        <taxon>Chromadorea</taxon>
        <taxon>Rhabditida</taxon>
        <taxon>Rhabditina</taxon>
        <taxon>Rhabditomorpha</taxon>
        <taxon>Strongyloidea</taxon>
        <taxon>Heterorhabditidae</taxon>
        <taxon>Heterorhabditis</taxon>
    </lineage>
</organism>
<keyword evidence="2" id="KW-1185">Reference proteome</keyword>
<evidence type="ECO:0000259" key="1">
    <source>
        <dbReference type="PROSITE" id="PS50192"/>
    </source>
</evidence>
<dbReference type="InterPro" id="IPR000727">
    <property type="entry name" value="T_SNARE_dom"/>
</dbReference>
<reference evidence="3" key="1">
    <citation type="submission" date="2016-11" db="UniProtKB">
        <authorList>
            <consortium name="WormBaseParasite"/>
        </authorList>
    </citation>
    <scope>IDENTIFICATION</scope>
</reference>
<evidence type="ECO:0000313" key="3">
    <source>
        <dbReference type="WBParaSite" id="Hba_21543"/>
    </source>
</evidence>
<protein>
    <submittedName>
        <fullName evidence="3">t-SNARE coiled-coil homology domain-containing protein</fullName>
    </submittedName>
</protein>
<sequence length="133" mass="15346">MNSVSGYRYSRLNESDVTLDPNPNVSHFEDIVFKQEQIIRDQDGDLELVGKSVRTLKEMSYKIGNELDQQSMLVSILFELGKKHFNHELKTCILLIMYFSMLDDLGQDMDRVDTKLDGVMKKIAKLTHMDDGK</sequence>